<dbReference type="AlphaFoldDB" id="A0A1I4E565"/>
<evidence type="ECO:0000313" key="4">
    <source>
        <dbReference type="Proteomes" id="UP000199473"/>
    </source>
</evidence>
<dbReference type="InterPro" id="IPR025711">
    <property type="entry name" value="PepSY"/>
</dbReference>
<dbReference type="Gene3D" id="3.10.450.40">
    <property type="match status" value="1"/>
</dbReference>
<feature type="domain" description="PepSY" evidence="2">
    <location>
        <begin position="53"/>
        <end position="103"/>
    </location>
</feature>
<dbReference type="OrthoDB" id="7856745at2"/>
<dbReference type="Proteomes" id="UP000199473">
    <property type="component" value="Unassembled WGS sequence"/>
</dbReference>
<keyword evidence="4" id="KW-1185">Reference proteome</keyword>
<dbReference type="RefSeq" id="WP_092962627.1">
    <property type="nucleotide sequence ID" value="NZ_FOSQ01000014.1"/>
</dbReference>
<organism evidence="3 4">
    <name type="scientific">Falsiroseomonas stagni DSM 19981</name>
    <dbReference type="NCBI Taxonomy" id="1123062"/>
    <lineage>
        <taxon>Bacteria</taxon>
        <taxon>Pseudomonadati</taxon>
        <taxon>Pseudomonadota</taxon>
        <taxon>Alphaproteobacteria</taxon>
        <taxon>Acetobacterales</taxon>
        <taxon>Roseomonadaceae</taxon>
        <taxon>Falsiroseomonas</taxon>
    </lineage>
</organism>
<sequence>MRRALLLLSLLLLASPARADDRREGRSVDRRGHERARAALAAGEIRPLADLLAEVERRWIGRVIETELEREDERWVYEFKLLPPSGRVFELKLDAATGALLRSRGPVQERP</sequence>
<gene>
    <name evidence="3" type="ORF">SAMN02745775_11454</name>
</gene>
<name>A0A1I4E565_9PROT</name>
<protein>
    <submittedName>
        <fullName evidence="3">Peptidase propeptide and YPEB domain-containing protein</fullName>
    </submittedName>
</protein>
<dbReference type="Pfam" id="PF03413">
    <property type="entry name" value="PepSY"/>
    <property type="match status" value="1"/>
</dbReference>
<evidence type="ECO:0000259" key="2">
    <source>
        <dbReference type="Pfam" id="PF03413"/>
    </source>
</evidence>
<reference evidence="3 4" key="1">
    <citation type="submission" date="2016-10" db="EMBL/GenBank/DDBJ databases">
        <authorList>
            <person name="de Groot N.N."/>
        </authorList>
    </citation>
    <scope>NUCLEOTIDE SEQUENCE [LARGE SCALE GENOMIC DNA]</scope>
    <source>
        <strain evidence="3 4">DSM 19981</strain>
    </source>
</reference>
<evidence type="ECO:0000313" key="3">
    <source>
        <dbReference type="EMBL" id="SFL00902.1"/>
    </source>
</evidence>
<dbReference type="STRING" id="1123062.SAMN02745775_11454"/>
<keyword evidence="1" id="KW-0732">Signal</keyword>
<feature type="signal peptide" evidence="1">
    <location>
        <begin position="1"/>
        <end position="19"/>
    </location>
</feature>
<feature type="chain" id="PRO_5011767851" evidence="1">
    <location>
        <begin position="20"/>
        <end position="111"/>
    </location>
</feature>
<evidence type="ECO:0000256" key="1">
    <source>
        <dbReference type="SAM" id="SignalP"/>
    </source>
</evidence>
<accession>A0A1I4E565</accession>
<dbReference type="EMBL" id="FOSQ01000014">
    <property type="protein sequence ID" value="SFL00902.1"/>
    <property type="molecule type" value="Genomic_DNA"/>
</dbReference>
<proteinExistence type="predicted"/>